<organism evidence="7 8">
    <name type="scientific">Teredinibacter turnerae (strain ATCC 39867 / T7901)</name>
    <dbReference type="NCBI Taxonomy" id="377629"/>
    <lineage>
        <taxon>Bacteria</taxon>
        <taxon>Pseudomonadati</taxon>
        <taxon>Pseudomonadota</taxon>
        <taxon>Gammaproteobacteria</taxon>
        <taxon>Cellvibrionales</taxon>
        <taxon>Cellvibrionaceae</taxon>
        <taxon>Teredinibacter</taxon>
    </lineage>
</organism>
<keyword evidence="8" id="KW-1185">Reference proteome</keyword>
<dbReference type="InterPro" id="IPR015424">
    <property type="entry name" value="PyrdxlP-dep_Trfase"/>
</dbReference>
<evidence type="ECO:0000259" key="6">
    <source>
        <dbReference type="Pfam" id="PF01212"/>
    </source>
</evidence>
<keyword evidence="5 7" id="KW-0456">Lyase</keyword>
<dbReference type="InterPro" id="IPR026273">
    <property type="entry name" value="Low_specificity_L-TA_bact"/>
</dbReference>
<gene>
    <name evidence="7" type="primary">ltaE</name>
    <name evidence="7" type="ordered locus">TERTU_3986</name>
</gene>
<feature type="domain" description="Aromatic amino acid beta-eliminating lyase/threonine aldolase" evidence="6">
    <location>
        <begin position="3"/>
        <end position="292"/>
    </location>
</feature>
<dbReference type="GO" id="GO:0008732">
    <property type="term" value="F:L-allo-threonine aldolase activity"/>
    <property type="evidence" value="ECO:0007669"/>
    <property type="project" value="RHEA"/>
</dbReference>
<evidence type="ECO:0000256" key="1">
    <source>
        <dbReference type="ARBA" id="ARBA00001933"/>
    </source>
</evidence>
<evidence type="ECO:0000256" key="2">
    <source>
        <dbReference type="ARBA" id="ARBA00006966"/>
    </source>
</evidence>
<keyword evidence="4 5" id="KW-0663">Pyridoxal phosphate</keyword>
<dbReference type="Gene3D" id="3.40.640.10">
    <property type="entry name" value="Type I PLP-dependent aspartate aminotransferase-like (Major domain)"/>
    <property type="match status" value="1"/>
</dbReference>
<dbReference type="Gene3D" id="3.90.1150.10">
    <property type="entry name" value="Aspartate Aminotransferase, domain 1"/>
    <property type="match status" value="1"/>
</dbReference>
<comment type="similarity">
    <text evidence="2 5">Belongs to the threonine aldolase family.</text>
</comment>
<dbReference type="HOGENOM" id="CLU_049619_0_0_6"/>
<dbReference type="STRING" id="377629.TERTU_3986"/>
<dbReference type="PANTHER" id="PTHR48097">
    <property type="entry name" value="L-THREONINE ALDOLASE-RELATED"/>
    <property type="match status" value="1"/>
</dbReference>
<dbReference type="GO" id="GO:0006567">
    <property type="term" value="P:L-threonine catabolic process"/>
    <property type="evidence" value="ECO:0007669"/>
    <property type="project" value="UniProtKB-UniRule"/>
</dbReference>
<comment type="subunit">
    <text evidence="3">Homotetramer.</text>
</comment>
<dbReference type="EMBL" id="CP001614">
    <property type="protein sequence ID" value="ACR10752.1"/>
    <property type="molecule type" value="Genomic_DNA"/>
</dbReference>
<proteinExistence type="inferred from homology"/>
<dbReference type="InterPro" id="IPR015421">
    <property type="entry name" value="PyrdxlP-dep_Trfase_major"/>
</dbReference>
<dbReference type="CDD" id="cd06502">
    <property type="entry name" value="TA_like"/>
    <property type="match status" value="1"/>
</dbReference>
<comment type="catalytic activity">
    <reaction evidence="5">
        <text>L-allo-threonine = acetaldehyde + glycine</text>
        <dbReference type="Rhea" id="RHEA:26209"/>
        <dbReference type="ChEBI" id="CHEBI:15343"/>
        <dbReference type="ChEBI" id="CHEBI:57305"/>
        <dbReference type="ChEBI" id="CHEBI:58585"/>
        <dbReference type="EC" id="4.1.2.48"/>
    </reaction>
</comment>
<sequence>MQQFASDNYAGMCPEALAYLEKANGGHVPAYGEDPYTEEVCERFREIFKHDCEVFFVFNGTAANSLALSTYCKPYHSVICSEFAHIETDECGAPEFFSHGSKILTAAGEQGRLGYEGIASVVHKRSDVHYPKPKVVSVTQATELGTVYDVNQLRNVQRAAQDFDLKIHMDGARFANALAELKATPAEITHEVGVDVLCLGGTKNGLAVGDAVIFFNRDDAAEFDYRCKQSGQLASKMRFISAQWLGILENDAWLKYGEHANNCAIQLESELKKIDELELLFPRQANSVFVNLPEHVRNGLAAKGWRFYTFIGAGGVRLMCSWNTQPESITNFIRDLKGLL</sequence>
<dbReference type="eggNOG" id="COG2008">
    <property type="taxonomic scope" value="Bacteria"/>
</dbReference>
<dbReference type="AlphaFoldDB" id="C5BTR4"/>
<dbReference type="OrthoDB" id="9774495at2"/>
<dbReference type="InterPro" id="IPR001597">
    <property type="entry name" value="ArAA_b-elim_lyase/Thr_aldolase"/>
</dbReference>
<dbReference type="KEGG" id="ttu:TERTU_3986"/>
<protein>
    <recommendedName>
        <fullName evidence="5">L-threonine aldolase</fullName>
        <ecNumber evidence="5">4.1.2.48</ecNumber>
    </recommendedName>
</protein>
<evidence type="ECO:0000313" key="7">
    <source>
        <dbReference type="EMBL" id="ACR10752.1"/>
    </source>
</evidence>
<evidence type="ECO:0000256" key="5">
    <source>
        <dbReference type="PIRNR" id="PIRNR038940"/>
    </source>
</evidence>
<name>C5BTR4_TERTT</name>
<evidence type="ECO:0000313" key="8">
    <source>
        <dbReference type="Proteomes" id="UP000009080"/>
    </source>
</evidence>
<comment type="function">
    <text evidence="5">Catalyzes the cleavage of L-allo-threonine and L-threonine to glycine and acetaldehyde.</text>
</comment>
<dbReference type="PIRSF" id="PIRSF038940">
    <property type="entry name" value="Low_specificity_LTA"/>
    <property type="match status" value="1"/>
</dbReference>
<comment type="cofactor">
    <cofactor evidence="1 5">
        <name>pyridoxal 5'-phosphate</name>
        <dbReference type="ChEBI" id="CHEBI:597326"/>
    </cofactor>
</comment>
<dbReference type="PANTHER" id="PTHR48097:SF5">
    <property type="entry name" value="LOW SPECIFICITY L-THREONINE ALDOLASE"/>
    <property type="match status" value="1"/>
</dbReference>
<dbReference type="Proteomes" id="UP000009080">
    <property type="component" value="Chromosome"/>
</dbReference>
<evidence type="ECO:0000256" key="4">
    <source>
        <dbReference type="ARBA" id="ARBA00022898"/>
    </source>
</evidence>
<dbReference type="RefSeq" id="WP_015816864.1">
    <property type="nucleotide sequence ID" value="NC_012997.1"/>
</dbReference>
<dbReference type="SUPFAM" id="SSF53383">
    <property type="entry name" value="PLP-dependent transferases"/>
    <property type="match status" value="1"/>
</dbReference>
<accession>C5BTR4</accession>
<dbReference type="Pfam" id="PF01212">
    <property type="entry name" value="Beta_elim_lyase"/>
    <property type="match status" value="1"/>
</dbReference>
<dbReference type="InterPro" id="IPR015422">
    <property type="entry name" value="PyrdxlP-dep_Trfase_small"/>
</dbReference>
<evidence type="ECO:0000256" key="3">
    <source>
        <dbReference type="ARBA" id="ARBA00011881"/>
    </source>
</evidence>
<dbReference type="EC" id="4.1.2.48" evidence="5"/>
<reference evidence="7 8" key="1">
    <citation type="journal article" date="2009" name="PLoS ONE">
        <title>The complete genome of Teredinibacter turnerae T7901: an intracellular endosymbiont of marine wood-boring bivalves (shipworms).</title>
        <authorList>
            <person name="Yang J.C."/>
            <person name="Madupu R."/>
            <person name="Durkin A.S."/>
            <person name="Ekborg N.A."/>
            <person name="Pedamallu C.S."/>
            <person name="Hostetler J.B."/>
            <person name="Radune D."/>
            <person name="Toms B.S."/>
            <person name="Henrissat B."/>
            <person name="Coutinho P.M."/>
            <person name="Schwarz S."/>
            <person name="Field L."/>
            <person name="Trindade-Silva A.E."/>
            <person name="Soares C.A.G."/>
            <person name="Elshahawi S."/>
            <person name="Hanora A."/>
            <person name="Schmidt E.W."/>
            <person name="Haygood M.G."/>
            <person name="Posfai J."/>
            <person name="Benner J."/>
            <person name="Madinger C."/>
            <person name="Nove J."/>
            <person name="Anton B."/>
            <person name="Chaudhary K."/>
            <person name="Foster J."/>
            <person name="Holman A."/>
            <person name="Kumar S."/>
            <person name="Lessard P.A."/>
            <person name="Luyten Y.A."/>
            <person name="Slatko B."/>
            <person name="Wood N."/>
            <person name="Wu B."/>
            <person name="Teplitski M."/>
            <person name="Mougous J.D."/>
            <person name="Ward N."/>
            <person name="Eisen J.A."/>
            <person name="Badger J.H."/>
            <person name="Distel D.L."/>
        </authorList>
    </citation>
    <scope>NUCLEOTIDE SEQUENCE [LARGE SCALE GENOMIC DNA]</scope>
    <source>
        <strain evidence="8">ATCC 39867 / T7901</strain>
    </source>
</reference>
<comment type="catalytic activity">
    <reaction evidence="5">
        <text>L-threonine = acetaldehyde + glycine</text>
        <dbReference type="Rhea" id="RHEA:19625"/>
        <dbReference type="ChEBI" id="CHEBI:15343"/>
        <dbReference type="ChEBI" id="CHEBI:57305"/>
        <dbReference type="ChEBI" id="CHEBI:57926"/>
        <dbReference type="EC" id="4.1.2.48"/>
    </reaction>
</comment>